<accession>A0AAV4Q4B2</accession>
<proteinExistence type="predicted"/>
<name>A0AAV4Q4B2_9ARAC</name>
<protein>
    <submittedName>
        <fullName evidence="1">Uncharacterized protein</fullName>
    </submittedName>
</protein>
<dbReference type="AlphaFoldDB" id="A0AAV4Q4B2"/>
<comment type="caution">
    <text evidence="1">The sequence shown here is derived from an EMBL/GenBank/DDBJ whole genome shotgun (WGS) entry which is preliminary data.</text>
</comment>
<sequence length="115" mass="12992">MTNPSFVKLISRGNMSPDTTVESLEGISRYVGGNSMYIVGAFKNYTQPSTIVPPGEILLAVTIVKPRHRKEWRNVMMLYKHQGVLVCWRAFGENCKTLADFTSWSSFMKFPADLV</sequence>
<dbReference type="Proteomes" id="UP001054837">
    <property type="component" value="Unassembled WGS sequence"/>
</dbReference>
<organism evidence="1 2">
    <name type="scientific">Caerostris darwini</name>
    <dbReference type="NCBI Taxonomy" id="1538125"/>
    <lineage>
        <taxon>Eukaryota</taxon>
        <taxon>Metazoa</taxon>
        <taxon>Ecdysozoa</taxon>
        <taxon>Arthropoda</taxon>
        <taxon>Chelicerata</taxon>
        <taxon>Arachnida</taxon>
        <taxon>Araneae</taxon>
        <taxon>Araneomorphae</taxon>
        <taxon>Entelegynae</taxon>
        <taxon>Araneoidea</taxon>
        <taxon>Araneidae</taxon>
        <taxon>Caerostris</taxon>
    </lineage>
</organism>
<dbReference type="EMBL" id="BPLQ01003896">
    <property type="protein sequence ID" value="GIY04132.1"/>
    <property type="molecule type" value="Genomic_DNA"/>
</dbReference>
<gene>
    <name evidence="1" type="ORF">CDAR_461121</name>
</gene>
<evidence type="ECO:0000313" key="1">
    <source>
        <dbReference type="EMBL" id="GIY04132.1"/>
    </source>
</evidence>
<evidence type="ECO:0000313" key="2">
    <source>
        <dbReference type="Proteomes" id="UP001054837"/>
    </source>
</evidence>
<keyword evidence="2" id="KW-1185">Reference proteome</keyword>
<reference evidence="1 2" key="1">
    <citation type="submission" date="2021-06" db="EMBL/GenBank/DDBJ databases">
        <title>Caerostris darwini draft genome.</title>
        <authorList>
            <person name="Kono N."/>
            <person name="Arakawa K."/>
        </authorList>
    </citation>
    <scope>NUCLEOTIDE SEQUENCE [LARGE SCALE GENOMIC DNA]</scope>
</reference>